<evidence type="ECO:0000256" key="2">
    <source>
        <dbReference type="SAM" id="Phobius"/>
    </source>
</evidence>
<keyword evidence="4" id="KW-1185">Reference proteome</keyword>
<keyword evidence="2" id="KW-0812">Transmembrane</keyword>
<dbReference type="Proteomes" id="UP000698800">
    <property type="component" value="Unassembled WGS sequence"/>
</dbReference>
<name>A0A9P8I6B2_9PEZI</name>
<accession>A0A9P8I6B2</accession>
<evidence type="ECO:0000313" key="4">
    <source>
        <dbReference type="Proteomes" id="UP000698800"/>
    </source>
</evidence>
<evidence type="ECO:0000313" key="3">
    <source>
        <dbReference type="EMBL" id="KAH0541392.1"/>
    </source>
</evidence>
<evidence type="ECO:0000256" key="1">
    <source>
        <dbReference type="SAM" id="MobiDB-lite"/>
    </source>
</evidence>
<protein>
    <submittedName>
        <fullName evidence="3">Uncharacterized protein</fullName>
    </submittedName>
</protein>
<comment type="caution">
    <text evidence="3">The sequence shown here is derived from an EMBL/GenBank/DDBJ whole genome shotgun (WGS) entry which is preliminary data.</text>
</comment>
<keyword evidence="2" id="KW-0472">Membrane</keyword>
<feature type="compositionally biased region" description="Low complexity" evidence="1">
    <location>
        <begin position="218"/>
        <end position="229"/>
    </location>
</feature>
<organism evidence="3 4">
    <name type="scientific">Glutinoglossum americanum</name>
    <dbReference type="NCBI Taxonomy" id="1670608"/>
    <lineage>
        <taxon>Eukaryota</taxon>
        <taxon>Fungi</taxon>
        <taxon>Dikarya</taxon>
        <taxon>Ascomycota</taxon>
        <taxon>Pezizomycotina</taxon>
        <taxon>Geoglossomycetes</taxon>
        <taxon>Geoglossales</taxon>
        <taxon>Geoglossaceae</taxon>
        <taxon>Glutinoglossum</taxon>
    </lineage>
</organism>
<feature type="transmembrane region" description="Helical" evidence="2">
    <location>
        <begin position="248"/>
        <end position="266"/>
    </location>
</feature>
<reference evidence="3" key="1">
    <citation type="submission" date="2021-03" db="EMBL/GenBank/DDBJ databases">
        <title>Comparative genomics and phylogenomic investigation of the class Geoglossomycetes provide insights into ecological specialization and systematics.</title>
        <authorList>
            <person name="Melie T."/>
            <person name="Pirro S."/>
            <person name="Miller A.N."/>
            <person name="Quandt A."/>
        </authorList>
    </citation>
    <scope>NUCLEOTIDE SEQUENCE</scope>
    <source>
        <strain evidence="3">GBOQ0MN5Z8</strain>
    </source>
</reference>
<dbReference type="OrthoDB" id="4364105at2759"/>
<gene>
    <name evidence="3" type="ORF">FGG08_004156</name>
</gene>
<dbReference type="AlphaFoldDB" id="A0A9P8I6B2"/>
<dbReference type="EMBL" id="JAGHQL010000080">
    <property type="protein sequence ID" value="KAH0541392.1"/>
    <property type="molecule type" value="Genomic_DNA"/>
</dbReference>
<feature type="region of interest" description="Disordered" evidence="1">
    <location>
        <begin position="203"/>
        <end position="240"/>
    </location>
</feature>
<keyword evidence="2" id="KW-1133">Transmembrane helix</keyword>
<proteinExistence type="predicted"/>
<sequence>MADSSYIPLTTIFTPPPECSTRLFTINIDSTSSFNADYMFWEDMIQDAETLTCYPPIFSDYWPSTFSPGVCPSDYTTFATTVIESESVTVATCCPSRFTATSVMRDNANCQSKVGSPTIALVQSMCDGVTRGRCTGYEYLILGTTTVTPSYAIAYPYTVAWKQADLDIFSPKSAPLLRTSGVSISSYDYTAAFTEFTLTDDFSTTSMTSSPRPPPAGPTTRTTATASGNSTGGHGGLGPKQQRIAAEVGGVIGALIVLAGCAWLLLRPKLRRRGWD</sequence>